<dbReference type="Proteomes" id="UP000481339">
    <property type="component" value="Unassembled WGS sequence"/>
</dbReference>
<dbReference type="InterPro" id="IPR000836">
    <property type="entry name" value="PRTase_dom"/>
</dbReference>
<feature type="domain" description="Phosphoribosyltransferase" evidence="3">
    <location>
        <begin position="162"/>
        <end position="210"/>
    </location>
</feature>
<dbReference type="RefSeq" id="WP_158036386.1">
    <property type="nucleotide sequence ID" value="NZ_BAAAZV010000020.1"/>
</dbReference>
<evidence type="ECO:0000259" key="3">
    <source>
        <dbReference type="Pfam" id="PF00156"/>
    </source>
</evidence>
<name>A0A7C8FIC6_9MICO</name>
<dbReference type="OrthoDB" id="5242900at2"/>
<accession>A0A7C8FIC6</accession>
<dbReference type="Gene3D" id="3.40.50.2020">
    <property type="match status" value="1"/>
</dbReference>
<comment type="caution">
    <text evidence="4">The sequence shown here is derived from an EMBL/GenBank/DDBJ whole genome shotgun (WGS) entry which is preliminary data.</text>
</comment>
<evidence type="ECO:0000256" key="2">
    <source>
        <dbReference type="SAM" id="SignalP"/>
    </source>
</evidence>
<feature type="signal peptide" evidence="2">
    <location>
        <begin position="1"/>
        <end position="25"/>
    </location>
</feature>
<dbReference type="SUPFAM" id="SSF53271">
    <property type="entry name" value="PRTase-like"/>
    <property type="match status" value="1"/>
</dbReference>
<protein>
    <submittedName>
        <fullName evidence="4">ComF family protein</fullName>
    </submittedName>
</protein>
<comment type="similarity">
    <text evidence="1">Belongs to the ComF/GntX family.</text>
</comment>
<evidence type="ECO:0000313" key="5">
    <source>
        <dbReference type="Proteomes" id="UP000481339"/>
    </source>
</evidence>
<sequence length="212" mass="21782">MSRTRVPAVLARIVRTALLPGACLACGTASVASLCPGCLGAFGADPRRVELAGLSGWAGWDDTGVLRRTVAAVKDDARTVLLPLLRVHGHRLLRLARRGVGDATPVAVPSAPGARRRRGLSVAAEAFGPGVQERALWRVRAVADQRGLGRGARARNLVDGLAASPGVAGRRILVVDDVATTGASLAAAVAALRRAGGRPVGVVVLAAVPRER</sequence>
<reference evidence="4 5" key="1">
    <citation type="submission" date="2019-09" db="EMBL/GenBank/DDBJ databases">
        <title>Phylogeny of genus Pseudoclavibacter and closely related genus.</title>
        <authorList>
            <person name="Li Y."/>
        </authorList>
    </citation>
    <scope>NUCLEOTIDE SEQUENCE [LARGE SCALE GENOMIC DNA]</scope>
    <source>
        <strain evidence="4 5">JCM 16921</strain>
    </source>
</reference>
<dbReference type="PANTHER" id="PTHR47505:SF1">
    <property type="entry name" value="DNA UTILIZATION PROTEIN YHGH"/>
    <property type="match status" value="1"/>
</dbReference>
<feature type="chain" id="PRO_5039210248" evidence="2">
    <location>
        <begin position="26"/>
        <end position="212"/>
    </location>
</feature>
<dbReference type="EMBL" id="WBKA01000004">
    <property type="protein sequence ID" value="KAB1631917.1"/>
    <property type="molecule type" value="Genomic_DNA"/>
</dbReference>
<organism evidence="4 5">
    <name type="scientific">Pseudoclavibacter caeni</name>
    <dbReference type="NCBI Taxonomy" id="908846"/>
    <lineage>
        <taxon>Bacteria</taxon>
        <taxon>Bacillati</taxon>
        <taxon>Actinomycetota</taxon>
        <taxon>Actinomycetes</taxon>
        <taxon>Micrococcales</taxon>
        <taxon>Microbacteriaceae</taxon>
        <taxon>Pseudoclavibacter</taxon>
    </lineage>
</organism>
<dbReference type="InterPro" id="IPR051910">
    <property type="entry name" value="ComF/GntX_DNA_util-trans"/>
</dbReference>
<dbReference type="InterPro" id="IPR029057">
    <property type="entry name" value="PRTase-like"/>
</dbReference>
<keyword evidence="5" id="KW-1185">Reference proteome</keyword>
<dbReference type="PANTHER" id="PTHR47505">
    <property type="entry name" value="DNA UTILIZATION PROTEIN YHGH"/>
    <property type="match status" value="1"/>
</dbReference>
<keyword evidence="2" id="KW-0732">Signal</keyword>
<evidence type="ECO:0000256" key="1">
    <source>
        <dbReference type="ARBA" id="ARBA00008007"/>
    </source>
</evidence>
<dbReference type="AlphaFoldDB" id="A0A7C8FIC6"/>
<gene>
    <name evidence="4" type="ORF">F8O02_06220</name>
</gene>
<proteinExistence type="inferred from homology"/>
<dbReference type="Pfam" id="PF00156">
    <property type="entry name" value="Pribosyltran"/>
    <property type="match status" value="1"/>
</dbReference>
<evidence type="ECO:0000313" key="4">
    <source>
        <dbReference type="EMBL" id="KAB1631917.1"/>
    </source>
</evidence>